<dbReference type="Proteomes" id="UP000628442">
    <property type="component" value="Unassembled WGS sequence"/>
</dbReference>
<dbReference type="InterPro" id="IPR013525">
    <property type="entry name" value="ABC2_TM"/>
</dbReference>
<evidence type="ECO:0000259" key="9">
    <source>
        <dbReference type="PROSITE" id="PS51012"/>
    </source>
</evidence>
<feature type="transmembrane region" description="Helical" evidence="8">
    <location>
        <begin position="355"/>
        <end position="376"/>
    </location>
</feature>
<accession>A0A411X882</accession>
<reference evidence="10" key="1">
    <citation type="journal article" date="2014" name="Int. J. Syst. Evol. Microbiol.">
        <title>Complete genome sequence of Corynebacterium casei LMG S-19264T (=DSM 44701T), isolated from a smear-ripened cheese.</title>
        <authorList>
            <consortium name="US DOE Joint Genome Institute (JGI-PGF)"/>
            <person name="Walter F."/>
            <person name="Albersmeier A."/>
            <person name="Kalinowski J."/>
            <person name="Ruckert C."/>
        </authorList>
    </citation>
    <scope>NUCLEOTIDE SEQUENCE</scope>
    <source>
        <strain evidence="10">KCTC 12343</strain>
    </source>
</reference>
<comment type="subcellular location">
    <subcellularLocation>
        <location evidence="1">Cell membrane</location>
        <topology evidence="1">Multi-pass membrane protein</topology>
    </subcellularLocation>
</comment>
<dbReference type="RefSeq" id="WP_131149321.1">
    <property type="nucleotide sequence ID" value="NZ_BMWV01000008.1"/>
</dbReference>
<evidence type="ECO:0000256" key="6">
    <source>
        <dbReference type="ARBA" id="ARBA00022989"/>
    </source>
</evidence>
<feature type="transmembrane region" description="Helical" evidence="8">
    <location>
        <begin position="20"/>
        <end position="40"/>
    </location>
</feature>
<dbReference type="GO" id="GO:0140359">
    <property type="term" value="F:ABC-type transporter activity"/>
    <property type="evidence" value="ECO:0007669"/>
    <property type="project" value="InterPro"/>
</dbReference>
<evidence type="ECO:0000256" key="5">
    <source>
        <dbReference type="ARBA" id="ARBA00022692"/>
    </source>
</evidence>
<evidence type="ECO:0000256" key="7">
    <source>
        <dbReference type="ARBA" id="ARBA00023136"/>
    </source>
</evidence>
<evidence type="ECO:0000256" key="1">
    <source>
        <dbReference type="ARBA" id="ARBA00004651"/>
    </source>
</evidence>
<evidence type="ECO:0000313" key="13">
    <source>
        <dbReference type="Proteomes" id="UP000628442"/>
    </source>
</evidence>
<feature type="domain" description="ABC transmembrane type-2" evidence="9">
    <location>
        <begin position="158"/>
        <end position="381"/>
    </location>
</feature>
<keyword evidence="3" id="KW-0813">Transport</keyword>
<evidence type="ECO:0000256" key="3">
    <source>
        <dbReference type="ARBA" id="ARBA00022448"/>
    </source>
</evidence>
<comment type="similarity">
    <text evidence="2">Belongs to the ABC-2 integral membrane protein family.</text>
</comment>
<dbReference type="AlphaFoldDB" id="A0A411X882"/>
<keyword evidence="12" id="KW-1185">Reference proteome</keyword>
<feature type="transmembrane region" description="Helical" evidence="8">
    <location>
        <begin position="235"/>
        <end position="263"/>
    </location>
</feature>
<keyword evidence="5 8" id="KW-0812">Transmembrane</keyword>
<evidence type="ECO:0000256" key="8">
    <source>
        <dbReference type="SAM" id="Phobius"/>
    </source>
</evidence>
<dbReference type="InterPro" id="IPR051449">
    <property type="entry name" value="ABC-2_transporter_component"/>
</dbReference>
<dbReference type="EMBL" id="BMWV01000008">
    <property type="protein sequence ID" value="GGY51732.1"/>
    <property type="molecule type" value="Genomic_DNA"/>
</dbReference>
<dbReference type="GO" id="GO:0005886">
    <property type="term" value="C:plasma membrane"/>
    <property type="evidence" value="ECO:0007669"/>
    <property type="project" value="UniProtKB-SubCell"/>
</dbReference>
<dbReference type="InterPro" id="IPR047817">
    <property type="entry name" value="ABC2_TM_bact-type"/>
</dbReference>
<protein>
    <submittedName>
        <fullName evidence="11">ABC transporter permease</fullName>
    </submittedName>
    <submittedName>
        <fullName evidence="10">Transport permease YfiN</fullName>
    </submittedName>
</protein>
<feature type="transmembrane region" description="Helical" evidence="8">
    <location>
        <begin position="302"/>
        <end position="323"/>
    </location>
</feature>
<dbReference type="PANTHER" id="PTHR30294:SF38">
    <property type="entry name" value="TRANSPORT PERMEASE PROTEIN"/>
    <property type="match status" value="1"/>
</dbReference>
<evidence type="ECO:0000313" key="11">
    <source>
        <dbReference type="EMBL" id="QBI05266.1"/>
    </source>
</evidence>
<dbReference type="Gene3D" id="3.40.1710.10">
    <property type="entry name" value="abc type-2 transporter like domain"/>
    <property type="match status" value="1"/>
</dbReference>
<gene>
    <name evidence="10" type="primary">yfiN</name>
    <name evidence="11" type="ORF">EYF70_24595</name>
    <name evidence="10" type="ORF">GCM10007387_37730</name>
</gene>
<dbReference type="PANTHER" id="PTHR30294">
    <property type="entry name" value="MEMBRANE COMPONENT OF ABC TRANSPORTER YHHJ-RELATED"/>
    <property type="match status" value="1"/>
</dbReference>
<reference evidence="10" key="3">
    <citation type="submission" date="2022-12" db="EMBL/GenBank/DDBJ databases">
        <authorList>
            <person name="Sun Q."/>
            <person name="Kim S."/>
        </authorList>
    </citation>
    <scope>NUCLEOTIDE SEQUENCE</scope>
    <source>
        <strain evidence="10">KCTC 12343</strain>
    </source>
</reference>
<dbReference type="Proteomes" id="UP000292307">
    <property type="component" value="Chromosome"/>
</dbReference>
<dbReference type="OrthoDB" id="63188at2"/>
<evidence type="ECO:0000256" key="4">
    <source>
        <dbReference type="ARBA" id="ARBA00022475"/>
    </source>
</evidence>
<evidence type="ECO:0000313" key="12">
    <source>
        <dbReference type="Proteomes" id="UP000292307"/>
    </source>
</evidence>
<evidence type="ECO:0000256" key="2">
    <source>
        <dbReference type="ARBA" id="ARBA00007783"/>
    </source>
</evidence>
<reference evidence="11 12" key="2">
    <citation type="submission" date="2019-02" db="EMBL/GenBank/DDBJ databases">
        <title>Draft Genome Sequences of Six Type Strains of the Genus Massilia.</title>
        <authorList>
            <person name="Miess H."/>
            <person name="Frediansyhah A."/>
            <person name="Gross H."/>
        </authorList>
    </citation>
    <scope>NUCLEOTIDE SEQUENCE [LARGE SCALE GENOMIC DNA]</scope>
    <source>
        <strain evidence="11 12">DSM 17472</strain>
    </source>
</reference>
<feature type="transmembrane region" description="Helical" evidence="8">
    <location>
        <begin position="154"/>
        <end position="174"/>
    </location>
</feature>
<keyword evidence="6 8" id="KW-1133">Transmembrane helix</keyword>
<organism evidence="10 13">
    <name type="scientific">Pseudoduganella albidiflava</name>
    <dbReference type="NCBI Taxonomy" id="321983"/>
    <lineage>
        <taxon>Bacteria</taxon>
        <taxon>Pseudomonadati</taxon>
        <taxon>Pseudomonadota</taxon>
        <taxon>Betaproteobacteria</taxon>
        <taxon>Burkholderiales</taxon>
        <taxon>Oxalobacteraceae</taxon>
        <taxon>Telluria group</taxon>
        <taxon>Pseudoduganella</taxon>
    </lineage>
</organism>
<proteinExistence type="inferred from homology"/>
<name>A0A411X882_9BURK</name>
<keyword evidence="4" id="KW-1003">Cell membrane</keyword>
<keyword evidence="7 8" id="KW-0472">Membrane</keyword>
<dbReference type="EMBL" id="CP036401">
    <property type="protein sequence ID" value="QBI05266.1"/>
    <property type="molecule type" value="Genomic_DNA"/>
</dbReference>
<dbReference type="PROSITE" id="PS51012">
    <property type="entry name" value="ABC_TM2"/>
    <property type="match status" value="1"/>
</dbReference>
<sequence>MTAILALVRKDLLLYLNDRRALAIHLLVPVIVAAFFGSLFGGTGNGKTGRIDVAVVRQDDSGLAANLVASLQADPNLRVQVLPLAAARDRVVAGKATVAVVIPPGFGGAAVGALTGTAAAPTLPLLFDPSQGAVLAMVKGLVTHHAMQHANAGMIARASGLGAALPAGAGMPFFMRDEAVSAGPAYDAYAHSFAGMGVQFILFMGVDWGIGLLTARRSGIWSRLLAAPVTQWQILLSRLLSGTIIAAALLVAIFLCAVVLFGVTITNPAGFVLVTLGFALMTATFGLLVAALGRTPEATRGIATFATLMIVMLGGAWVPSFIFPEWLQQASLVVPARWAIDGLDAVTWRGLGIDAALHCAGVQLAFAALFGALAAWRFSVQAREA</sequence>
<dbReference type="Pfam" id="PF12698">
    <property type="entry name" value="ABC2_membrane_3"/>
    <property type="match status" value="1"/>
</dbReference>
<feature type="transmembrane region" description="Helical" evidence="8">
    <location>
        <begin position="194"/>
        <end position="215"/>
    </location>
</feature>
<feature type="transmembrane region" description="Helical" evidence="8">
    <location>
        <begin position="269"/>
        <end position="290"/>
    </location>
</feature>
<evidence type="ECO:0000313" key="10">
    <source>
        <dbReference type="EMBL" id="GGY51732.1"/>
    </source>
</evidence>